<evidence type="ECO:0000259" key="10">
    <source>
        <dbReference type="PROSITE" id="PS52015"/>
    </source>
</evidence>
<dbReference type="Gene3D" id="3.30.1150.10">
    <property type="match status" value="2"/>
</dbReference>
<accession>A0A1J5TFG3</accession>
<dbReference type="GO" id="GO:0015031">
    <property type="term" value="P:protein transport"/>
    <property type="evidence" value="ECO:0007669"/>
    <property type="project" value="UniProtKB-KW"/>
</dbReference>
<gene>
    <name evidence="11" type="ORF">GALL_11850</name>
</gene>
<evidence type="ECO:0000256" key="8">
    <source>
        <dbReference type="ARBA" id="ARBA00022989"/>
    </source>
</evidence>
<proteinExistence type="inferred from homology"/>
<evidence type="ECO:0000256" key="6">
    <source>
        <dbReference type="ARBA" id="ARBA00022692"/>
    </source>
</evidence>
<evidence type="ECO:0000313" key="11">
    <source>
        <dbReference type="EMBL" id="OIR18843.1"/>
    </source>
</evidence>
<dbReference type="InterPro" id="IPR051045">
    <property type="entry name" value="TonB-dependent_transducer"/>
</dbReference>
<reference evidence="11" key="1">
    <citation type="submission" date="2016-10" db="EMBL/GenBank/DDBJ databases">
        <title>Sequence of Gallionella enrichment culture.</title>
        <authorList>
            <person name="Poehlein A."/>
            <person name="Muehling M."/>
            <person name="Daniel R."/>
        </authorList>
    </citation>
    <scope>NUCLEOTIDE SEQUENCE</scope>
</reference>
<dbReference type="Pfam" id="PF03544">
    <property type="entry name" value="TonB_C"/>
    <property type="match status" value="2"/>
</dbReference>
<comment type="subcellular location">
    <subcellularLocation>
        <location evidence="1">Cell inner membrane</location>
        <topology evidence="1">Single-pass membrane protein</topology>
        <orientation evidence="1">Periplasmic side</orientation>
    </subcellularLocation>
</comment>
<dbReference type="InterPro" id="IPR006260">
    <property type="entry name" value="TonB/TolA_C"/>
</dbReference>
<dbReference type="SUPFAM" id="SSF74653">
    <property type="entry name" value="TolA/TonB C-terminal domain"/>
    <property type="match status" value="2"/>
</dbReference>
<evidence type="ECO:0000256" key="3">
    <source>
        <dbReference type="ARBA" id="ARBA00022448"/>
    </source>
</evidence>
<keyword evidence="9" id="KW-0472">Membrane</keyword>
<dbReference type="InterPro" id="IPR037682">
    <property type="entry name" value="TonB_C"/>
</dbReference>
<organism evidence="11">
    <name type="scientific">mine drainage metagenome</name>
    <dbReference type="NCBI Taxonomy" id="410659"/>
    <lineage>
        <taxon>unclassified sequences</taxon>
        <taxon>metagenomes</taxon>
        <taxon>ecological metagenomes</taxon>
    </lineage>
</organism>
<dbReference type="AlphaFoldDB" id="A0A1J5TFG3"/>
<evidence type="ECO:0000256" key="2">
    <source>
        <dbReference type="ARBA" id="ARBA00006555"/>
    </source>
</evidence>
<sequence>MKTTTKFLAAMVMSLAVAGAVRAESGTLAQKSLEIIRTVDPVFPDSAAQVTSTGEASIAINVSAEGKLVDCLVLSYTRKVFATEALRALKQWKFVAATYDGKPVSVVTELDFDFRATGVVVSLSAMESLERIMNPLLREKLDYAPCGLREIDRIPMPINVISPSYPSSLAAKGVEGSVVIVFYIDEEGKVRMPAIQDASNMQLAELALGAISQWRFEPPTRHGVPVLVRASQCFNFMPRGGVPKVEAGAHL</sequence>
<name>A0A1J5TFG3_9ZZZZ</name>
<keyword evidence="5" id="KW-0997">Cell inner membrane</keyword>
<dbReference type="GO" id="GO:0055085">
    <property type="term" value="P:transmembrane transport"/>
    <property type="evidence" value="ECO:0007669"/>
    <property type="project" value="InterPro"/>
</dbReference>
<dbReference type="PROSITE" id="PS52015">
    <property type="entry name" value="TONB_CTD"/>
    <property type="match status" value="2"/>
</dbReference>
<evidence type="ECO:0000256" key="7">
    <source>
        <dbReference type="ARBA" id="ARBA00022927"/>
    </source>
</evidence>
<dbReference type="NCBIfam" id="TIGR01352">
    <property type="entry name" value="tonB_Cterm"/>
    <property type="match status" value="2"/>
</dbReference>
<dbReference type="EMBL" id="MLJW01000002">
    <property type="protein sequence ID" value="OIR18843.1"/>
    <property type="molecule type" value="Genomic_DNA"/>
</dbReference>
<keyword evidence="6" id="KW-0812">Transmembrane</keyword>
<keyword evidence="3" id="KW-0813">Transport</keyword>
<evidence type="ECO:0000256" key="5">
    <source>
        <dbReference type="ARBA" id="ARBA00022519"/>
    </source>
</evidence>
<dbReference type="GO" id="GO:0005886">
    <property type="term" value="C:plasma membrane"/>
    <property type="evidence" value="ECO:0007669"/>
    <property type="project" value="UniProtKB-SubCell"/>
</dbReference>
<comment type="caution">
    <text evidence="11">The sequence shown here is derived from an EMBL/GenBank/DDBJ whole genome shotgun (WGS) entry which is preliminary data.</text>
</comment>
<comment type="similarity">
    <text evidence="2">Belongs to the TonB family.</text>
</comment>
<keyword evidence="4" id="KW-1003">Cell membrane</keyword>
<dbReference type="PANTHER" id="PTHR33446">
    <property type="entry name" value="PROTEIN TONB-RELATED"/>
    <property type="match status" value="1"/>
</dbReference>
<feature type="domain" description="TonB C-terminal" evidence="10">
    <location>
        <begin position="28"/>
        <end position="121"/>
    </location>
</feature>
<keyword evidence="7" id="KW-0653">Protein transport</keyword>
<evidence type="ECO:0000256" key="4">
    <source>
        <dbReference type="ARBA" id="ARBA00022475"/>
    </source>
</evidence>
<keyword evidence="8" id="KW-1133">Transmembrane helix</keyword>
<protein>
    <submittedName>
        <fullName evidence="11">Transport protein TonB</fullName>
    </submittedName>
</protein>
<evidence type="ECO:0000256" key="9">
    <source>
        <dbReference type="ARBA" id="ARBA00023136"/>
    </source>
</evidence>
<evidence type="ECO:0000256" key="1">
    <source>
        <dbReference type="ARBA" id="ARBA00004383"/>
    </source>
</evidence>
<feature type="domain" description="TonB C-terminal" evidence="10">
    <location>
        <begin position="150"/>
        <end position="243"/>
    </location>
</feature>